<gene>
    <name evidence="1" type="ORF">BGW38_001778</name>
</gene>
<protein>
    <submittedName>
        <fullName evidence="1">Uncharacterized protein</fullName>
    </submittedName>
</protein>
<dbReference type="AlphaFoldDB" id="A0A9P6FTU6"/>
<evidence type="ECO:0000313" key="1">
    <source>
        <dbReference type="EMBL" id="KAF9581267.1"/>
    </source>
</evidence>
<reference evidence="1" key="1">
    <citation type="journal article" date="2020" name="Fungal Divers.">
        <title>Resolving the Mortierellaceae phylogeny through synthesis of multi-gene phylogenetics and phylogenomics.</title>
        <authorList>
            <person name="Vandepol N."/>
            <person name="Liber J."/>
            <person name="Desiro A."/>
            <person name="Na H."/>
            <person name="Kennedy M."/>
            <person name="Barry K."/>
            <person name="Grigoriev I.V."/>
            <person name="Miller A.N."/>
            <person name="O'Donnell K."/>
            <person name="Stajich J.E."/>
            <person name="Bonito G."/>
        </authorList>
    </citation>
    <scope>NUCLEOTIDE SEQUENCE</scope>
    <source>
        <strain evidence="1">KOD1015</strain>
    </source>
</reference>
<dbReference type="EMBL" id="JAABOA010001581">
    <property type="protein sequence ID" value="KAF9581267.1"/>
    <property type="molecule type" value="Genomic_DNA"/>
</dbReference>
<accession>A0A9P6FTU6</accession>
<proteinExistence type="predicted"/>
<organism evidence="1 2">
    <name type="scientific">Lunasporangiospora selenospora</name>
    <dbReference type="NCBI Taxonomy" id="979761"/>
    <lineage>
        <taxon>Eukaryota</taxon>
        <taxon>Fungi</taxon>
        <taxon>Fungi incertae sedis</taxon>
        <taxon>Mucoromycota</taxon>
        <taxon>Mortierellomycotina</taxon>
        <taxon>Mortierellomycetes</taxon>
        <taxon>Mortierellales</taxon>
        <taxon>Mortierellaceae</taxon>
        <taxon>Lunasporangiospora</taxon>
    </lineage>
</organism>
<evidence type="ECO:0000313" key="2">
    <source>
        <dbReference type="Proteomes" id="UP000780801"/>
    </source>
</evidence>
<keyword evidence="2" id="KW-1185">Reference proteome</keyword>
<sequence length="91" mass="10489">MEQQQDKKGINQSVHEELADYTLWADTGTCSVLWALAPGSFDHDEFMMAKRDGKGEEFVKSNYTFYVPVSQMTNKKMWIYRDANKSAKGQE</sequence>
<name>A0A9P6FTU6_9FUNG</name>
<dbReference type="Proteomes" id="UP000780801">
    <property type="component" value="Unassembled WGS sequence"/>
</dbReference>
<comment type="caution">
    <text evidence="1">The sequence shown here is derived from an EMBL/GenBank/DDBJ whole genome shotgun (WGS) entry which is preliminary data.</text>
</comment>